<comment type="similarity">
    <text evidence="2">Belongs to the ATPase epsilon chain family.</text>
</comment>
<accession>A0ABM1E9V0</accession>
<protein>
    <submittedName>
        <fullName evidence="12">ATP synthase subunit delta, mitochondrial-like</fullName>
    </submittedName>
</protein>
<evidence type="ECO:0000256" key="3">
    <source>
        <dbReference type="ARBA" id="ARBA00022448"/>
    </source>
</evidence>
<evidence type="ECO:0000256" key="4">
    <source>
        <dbReference type="ARBA" id="ARBA00022781"/>
    </source>
</evidence>
<keyword evidence="8" id="KW-0496">Mitochondrion</keyword>
<dbReference type="InterPro" id="IPR020546">
    <property type="entry name" value="ATP_synth_F1_dsu/esu_N"/>
</dbReference>
<gene>
    <name evidence="12" type="primary">LOC106810200</name>
</gene>
<evidence type="ECO:0000313" key="11">
    <source>
        <dbReference type="Proteomes" id="UP000695022"/>
    </source>
</evidence>
<keyword evidence="9" id="KW-0472">Membrane</keyword>
<comment type="subcellular location">
    <subcellularLocation>
        <location evidence="1">Mitochondrion inner membrane</location>
    </subcellularLocation>
</comment>
<feature type="domain" description="ATP synthase F1 complex delta/epsilon subunit N-terminal" evidence="10">
    <location>
        <begin position="37"/>
        <end position="117"/>
    </location>
</feature>
<keyword evidence="4" id="KW-0375">Hydrogen ion transport</keyword>
<dbReference type="GeneID" id="106810200"/>
<dbReference type="PANTHER" id="PTHR13822:SF7">
    <property type="entry name" value="ATP SYNTHASE SUBUNIT DELTA, MITOCHONDRIAL"/>
    <property type="match status" value="1"/>
</dbReference>
<evidence type="ECO:0000256" key="7">
    <source>
        <dbReference type="ARBA" id="ARBA00023065"/>
    </source>
</evidence>
<keyword evidence="7" id="KW-0406">Ion transport</keyword>
<organism evidence="11 12">
    <name type="scientific">Priapulus caudatus</name>
    <name type="common">Priapulid worm</name>
    <dbReference type="NCBI Taxonomy" id="37621"/>
    <lineage>
        <taxon>Eukaryota</taxon>
        <taxon>Metazoa</taxon>
        <taxon>Ecdysozoa</taxon>
        <taxon>Scalidophora</taxon>
        <taxon>Priapulida</taxon>
        <taxon>Priapulimorpha</taxon>
        <taxon>Priapulimorphida</taxon>
        <taxon>Priapulidae</taxon>
        <taxon>Priapulus</taxon>
    </lineage>
</organism>
<dbReference type="HAMAP" id="MF_00530">
    <property type="entry name" value="ATP_synth_epsil_bac"/>
    <property type="match status" value="1"/>
</dbReference>
<keyword evidence="5" id="KW-0999">Mitochondrion inner membrane</keyword>
<proteinExistence type="inferred from homology"/>
<dbReference type="InterPro" id="IPR036771">
    <property type="entry name" value="ATPsynth_dsu/esu_N"/>
</dbReference>
<keyword evidence="3" id="KW-0813">Transport</keyword>
<evidence type="ECO:0000256" key="2">
    <source>
        <dbReference type="ARBA" id="ARBA00005712"/>
    </source>
</evidence>
<dbReference type="Gene3D" id="2.60.15.10">
    <property type="entry name" value="F0F1 ATP synthase delta/epsilon subunit, N-terminal"/>
    <property type="match status" value="1"/>
</dbReference>
<name>A0ABM1E9V0_PRICU</name>
<keyword evidence="6" id="KW-0809">Transit peptide</keyword>
<keyword evidence="11" id="KW-1185">Reference proteome</keyword>
<evidence type="ECO:0000256" key="1">
    <source>
        <dbReference type="ARBA" id="ARBA00004273"/>
    </source>
</evidence>
<evidence type="ECO:0000256" key="8">
    <source>
        <dbReference type="ARBA" id="ARBA00023128"/>
    </source>
</evidence>
<dbReference type="InterPro" id="IPR001469">
    <property type="entry name" value="ATP_synth_F1_dsu/esu"/>
</dbReference>
<dbReference type="CDD" id="cd12152">
    <property type="entry name" value="F1-ATPase_delta"/>
    <property type="match status" value="1"/>
</dbReference>
<dbReference type="PANTHER" id="PTHR13822">
    <property type="entry name" value="ATP SYNTHASE DELTA/EPSILON CHAIN"/>
    <property type="match status" value="1"/>
</dbReference>
<dbReference type="RefSeq" id="XP_014668971.1">
    <property type="nucleotide sequence ID" value="XM_014813485.1"/>
</dbReference>
<evidence type="ECO:0000313" key="12">
    <source>
        <dbReference type="RefSeq" id="XP_014668971.1"/>
    </source>
</evidence>
<evidence type="ECO:0000256" key="6">
    <source>
        <dbReference type="ARBA" id="ARBA00022946"/>
    </source>
</evidence>
<dbReference type="Proteomes" id="UP000695022">
    <property type="component" value="Unplaced"/>
</dbReference>
<dbReference type="SUPFAM" id="SSF51344">
    <property type="entry name" value="Epsilon subunit of F1F0-ATP synthase N-terminal domain"/>
    <property type="match status" value="1"/>
</dbReference>
<evidence type="ECO:0000256" key="9">
    <source>
        <dbReference type="ARBA" id="ARBA00023136"/>
    </source>
</evidence>
<dbReference type="Gene3D" id="1.20.5.440">
    <property type="entry name" value="ATP synthase delta/epsilon subunit, C-terminal domain"/>
    <property type="match status" value="1"/>
</dbReference>
<sequence>MSLLKSICRSASLLRHVPRVATAGHQRWMATEATQMSFTFACPAQVFYNEANVRQVDVPSHSGSFGILPQHVPLLAVLKPGIVTVIEDADKSKKFFVSSGSVTINADSSVQVLAEEAVPLDQLDAAAIREGLSKAQQSIGAATNDQERAKVQIEVEVYEALAEASA</sequence>
<reference evidence="12" key="1">
    <citation type="submission" date="2025-08" db="UniProtKB">
        <authorList>
            <consortium name="RefSeq"/>
        </authorList>
    </citation>
    <scope>IDENTIFICATION</scope>
</reference>
<dbReference type="Pfam" id="PF02823">
    <property type="entry name" value="ATP-synt_DE_N"/>
    <property type="match status" value="1"/>
</dbReference>
<evidence type="ECO:0000256" key="5">
    <source>
        <dbReference type="ARBA" id="ARBA00022792"/>
    </source>
</evidence>
<dbReference type="NCBIfam" id="TIGR01216">
    <property type="entry name" value="ATP_synt_epsi"/>
    <property type="match status" value="1"/>
</dbReference>
<evidence type="ECO:0000259" key="10">
    <source>
        <dbReference type="Pfam" id="PF02823"/>
    </source>
</evidence>